<feature type="transmembrane region" description="Helical" evidence="6">
    <location>
        <begin position="101"/>
        <end position="122"/>
    </location>
</feature>
<protein>
    <submittedName>
        <fullName evidence="8">Putative flippase GtrA (Transmembrane translocase of bactoprenol-linked glucose)</fullName>
    </submittedName>
</protein>
<evidence type="ECO:0000256" key="6">
    <source>
        <dbReference type="SAM" id="Phobius"/>
    </source>
</evidence>
<sequence>MRSWAEHSTDLRLSRDIKMDRTKGNTQTSGSKYELFRQLASYGIVGVSNTLITAVVIWVCLKMAGMSPELSNVLGYAAGVVNSFVWNSKYTFKSAYNWRKFATFVAVFLFCYAIQFGFLLWLKNNSDIDGYAQQIIAMVIFNIANFVMNKFITFKRK</sequence>
<evidence type="ECO:0000256" key="3">
    <source>
        <dbReference type="ARBA" id="ARBA00022692"/>
    </source>
</evidence>
<dbReference type="EMBL" id="FUWL01000020">
    <property type="protein sequence ID" value="SJZ77055.1"/>
    <property type="molecule type" value="Genomic_DNA"/>
</dbReference>
<proteinExistence type="inferred from homology"/>
<keyword evidence="4 6" id="KW-1133">Transmembrane helix</keyword>
<dbReference type="AlphaFoldDB" id="A0A1T4ND69"/>
<evidence type="ECO:0000313" key="8">
    <source>
        <dbReference type="EMBL" id="SJZ77055.1"/>
    </source>
</evidence>
<feature type="domain" description="GtrA/DPMS transmembrane" evidence="7">
    <location>
        <begin position="42"/>
        <end position="154"/>
    </location>
</feature>
<dbReference type="InterPro" id="IPR051401">
    <property type="entry name" value="GtrA_CellWall_Glycosyl"/>
</dbReference>
<dbReference type="PANTHER" id="PTHR38459">
    <property type="entry name" value="PROPHAGE BACTOPRENOL-LINKED GLUCOSE TRANSLOCASE HOMOLOG"/>
    <property type="match status" value="1"/>
</dbReference>
<dbReference type="Proteomes" id="UP000189956">
    <property type="component" value="Unassembled WGS sequence"/>
</dbReference>
<reference evidence="8 9" key="1">
    <citation type="submission" date="2017-02" db="EMBL/GenBank/DDBJ databases">
        <authorList>
            <person name="Peterson S.W."/>
        </authorList>
    </citation>
    <scope>NUCLEOTIDE SEQUENCE [LARGE SCALE GENOMIC DNA]</scope>
    <source>
        <strain evidence="8 9">ATCC 700135</strain>
    </source>
</reference>
<evidence type="ECO:0000256" key="1">
    <source>
        <dbReference type="ARBA" id="ARBA00004141"/>
    </source>
</evidence>
<feature type="transmembrane region" description="Helical" evidence="6">
    <location>
        <begin position="134"/>
        <end position="152"/>
    </location>
</feature>
<gene>
    <name evidence="8" type="ORF">SAMN02745205_01864</name>
</gene>
<name>A0A1T4ND69_PORCN</name>
<accession>A0A1T4ND69</accession>
<dbReference type="GO" id="GO:0005886">
    <property type="term" value="C:plasma membrane"/>
    <property type="evidence" value="ECO:0007669"/>
    <property type="project" value="TreeGrafter"/>
</dbReference>
<evidence type="ECO:0000313" key="9">
    <source>
        <dbReference type="Proteomes" id="UP000189956"/>
    </source>
</evidence>
<dbReference type="GO" id="GO:0000271">
    <property type="term" value="P:polysaccharide biosynthetic process"/>
    <property type="evidence" value="ECO:0007669"/>
    <property type="project" value="InterPro"/>
</dbReference>
<keyword evidence="5 6" id="KW-0472">Membrane</keyword>
<dbReference type="Pfam" id="PF04138">
    <property type="entry name" value="GtrA_DPMS_TM"/>
    <property type="match status" value="1"/>
</dbReference>
<comment type="similarity">
    <text evidence="2">Belongs to the GtrA family.</text>
</comment>
<comment type="subcellular location">
    <subcellularLocation>
        <location evidence="1">Membrane</location>
        <topology evidence="1">Multi-pass membrane protein</topology>
    </subcellularLocation>
</comment>
<dbReference type="InterPro" id="IPR007267">
    <property type="entry name" value="GtrA_DPMS_TM"/>
</dbReference>
<feature type="transmembrane region" description="Helical" evidence="6">
    <location>
        <begin position="39"/>
        <end position="61"/>
    </location>
</feature>
<evidence type="ECO:0000256" key="2">
    <source>
        <dbReference type="ARBA" id="ARBA00009399"/>
    </source>
</evidence>
<evidence type="ECO:0000259" key="7">
    <source>
        <dbReference type="Pfam" id="PF04138"/>
    </source>
</evidence>
<evidence type="ECO:0000256" key="5">
    <source>
        <dbReference type="ARBA" id="ARBA00023136"/>
    </source>
</evidence>
<organism evidence="8 9">
    <name type="scientific">Porphyromonas cangingivalis</name>
    <dbReference type="NCBI Taxonomy" id="36874"/>
    <lineage>
        <taxon>Bacteria</taxon>
        <taxon>Pseudomonadati</taxon>
        <taxon>Bacteroidota</taxon>
        <taxon>Bacteroidia</taxon>
        <taxon>Bacteroidales</taxon>
        <taxon>Porphyromonadaceae</taxon>
        <taxon>Porphyromonas</taxon>
    </lineage>
</organism>
<dbReference type="PANTHER" id="PTHR38459:SF1">
    <property type="entry name" value="PROPHAGE BACTOPRENOL-LINKED GLUCOSE TRANSLOCASE HOMOLOG"/>
    <property type="match status" value="1"/>
</dbReference>
<keyword evidence="3 6" id="KW-0812">Transmembrane</keyword>
<evidence type="ECO:0000256" key="4">
    <source>
        <dbReference type="ARBA" id="ARBA00022989"/>
    </source>
</evidence>